<evidence type="ECO:0000256" key="5">
    <source>
        <dbReference type="ARBA" id="ARBA00023157"/>
    </source>
</evidence>
<protein>
    <submittedName>
        <fullName evidence="8">Endonuclease</fullName>
    </submittedName>
</protein>
<reference evidence="9" key="1">
    <citation type="journal article" date="2018" name="Front. Microbiol.">
        <title>Genome-Based Analysis Reveals the Taxonomy and Diversity of the Family Idiomarinaceae.</title>
        <authorList>
            <person name="Liu Y."/>
            <person name="Lai Q."/>
            <person name="Shao Z."/>
        </authorList>
    </citation>
    <scope>NUCLEOTIDE SEQUENCE [LARGE SCALE GENOMIC DNA]</scope>
    <source>
        <strain evidence="9">KYW314</strain>
    </source>
</reference>
<dbReference type="Pfam" id="PF02265">
    <property type="entry name" value="S1-P1_nuclease"/>
    <property type="match status" value="1"/>
</dbReference>
<evidence type="ECO:0000256" key="7">
    <source>
        <dbReference type="SAM" id="SignalP"/>
    </source>
</evidence>
<name>A0A7Z6ZVM5_9GAMM</name>
<keyword evidence="5" id="KW-1015">Disulfide bond</keyword>
<feature type="chain" id="PRO_5031202907" evidence="7">
    <location>
        <begin position="20"/>
        <end position="259"/>
    </location>
</feature>
<sequence length="259" mass="29285">MRLILILLSLLAFSPAAQSYGGVGHVVFCQMTYELVSPATRQRLDAMVAEHPDYDSFGAICSWADDIKSNDKWDWAKPHHYVNFERTQAQVKADACPPQGCVLSAIQHHYSVLKNNPESWVALAFLAHFVGDLHQPMHVSFADDLGGNRANLYYFDEERNLHWLWDTGMLLRRNGEPPHAKAESLGQELEPLAPLQYSESLVLGWANESAAITRRIYSDYAPQQRLGENYTAQYGPILEQRMQMGAQRLAALLDGIYQH</sequence>
<dbReference type="RefSeq" id="WP_169930891.1">
    <property type="nucleotide sequence ID" value="NZ_PIPR01000001.1"/>
</dbReference>
<proteinExistence type="predicted"/>
<dbReference type="GO" id="GO:0006308">
    <property type="term" value="P:DNA catabolic process"/>
    <property type="evidence" value="ECO:0007669"/>
    <property type="project" value="InterPro"/>
</dbReference>
<accession>A0A7Z6ZVM5</accession>
<keyword evidence="1" id="KW-0540">Nuclease</keyword>
<evidence type="ECO:0000256" key="1">
    <source>
        <dbReference type="ARBA" id="ARBA00022722"/>
    </source>
</evidence>
<dbReference type="GO" id="GO:0016788">
    <property type="term" value="F:hydrolase activity, acting on ester bonds"/>
    <property type="evidence" value="ECO:0007669"/>
    <property type="project" value="InterPro"/>
</dbReference>
<comment type="caution">
    <text evidence="8">The sequence shown here is derived from an EMBL/GenBank/DDBJ whole genome shotgun (WGS) entry which is preliminary data.</text>
</comment>
<feature type="signal peptide" evidence="7">
    <location>
        <begin position="1"/>
        <end position="19"/>
    </location>
</feature>
<dbReference type="AlphaFoldDB" id="A0A7Z6ZVM5"/>
<dbReference type="PANTHER" id="PTHR33146:SF26">
    <property type="entry name" value="ENDONUCLEASE 4"/>
    <property type="match status" value="1"/>
</dbReference>
<dbReference type="CDD" id="cd11010">
    <property type="entry name" value="S1-P1_nuclease"/>
    <property type="match status" value="1"/>
</dbReference>
<evidence type="ECO:0000313" key="8">
    <source>
        <dbReference type="EMBL" id="RUO42170.1"/>
    </source>
</evidence>
<dbReference type="InterPro" id="IPR003154">
    <property type="entry name" value="S1/P1nuclease"/>
</dbReference>
<dbReference type="Gene3D" id="1.10.575.10">
    <property type="entry name" value="P1 Nuclease"/>
    <property type="match status" value="1"/>
</dbReference>
<evidence type="ECO:0000256" key="3">
    <source>
        <dbReference type="ARBA" id="ARBA00022759"/>
    </source>
</evidence>
<evidence type="ECO:0000313" key="9">
    <source>
        <dbReference type="Proteomes" id="UP000287766"/>
    </source>
</evidence>
<dbReference type="PANTHER" id="PTHR33146">
    <property type="entry name" value="ENDONUCLEASE 4"/>
    <property type="match status" value="1"/>
</dbReference>
<evidence type="ECO:0000256" key="4">
    <source>
        <dbReference type="ARBA" id="ARBA00022801"/>
    </source>
</evidence>
<dbReference type="GO" id="GO:0003676">
    <property type="term" value="F:nucleic acid binding"/>
    <property type="evidence" value="ECO:0007669"/>
    <property type="project" value="InterPro"/>
</dbReference>
<dbReference type="GO" id="GO:0004519">
    <property type="term" value="F:endonuclease activity"/>
    <property type="evidence" value="ECO:0007669"/>
    <property type="project" value="UniProtKB-KW"/>
</dbReference>
<dbReference type="Proteomes" id="UP000287766">
    <property type="component" value="Unassembled WGS sequence"/>
</dbReference>
<dbReference type="GO" id="GO:0046872">
    <property type="term" value="F:metal ion binding"/>
    <property type="evidence" value="ECO:0007669"/>
    <property type="project" value="UniProtKB-KW"/>
</dbReference>
<dbReference type="InterPro" id="IPR008947">
    <property type="entry name" value="PLipase_C/P1_nuclease_dom_sf"/>
</dbReference>
<keyword evidence="2" id="KW-0479">Metal-binding</keyword>
<keyword evidence="9" id="KW-1185">Reference proteome</keyword>
<keyword evidence="4" id="KW-0378">Hydrolase</keyword>
<evidence type="ECO:0000256" key="2">
    <source>
        <dbReference type="ARBA" id="ARBA00022723"/>
    </source>
</evidence>
<evidence type="ECO:0000256" key="6">
    <source>
        <dbReference type="ARBA" id="ARBA00023180"/>
    </source>
</evidence>
<keyword evidence="3 8" id="KW-0255">Endonuclease</keyword>
<dbReference type="SUPFAM" id="SSF48537">
    <property type="entry name" value="Phospholipase C/P1 nuclease"/>
    <property type="match status" value="1"/>
</dbReference>
<keyword evidence="6" id="KW-0325">Glycoprotein</keyword>
<organism evidence="8 9">
    <name type="scientific">Pseudidiomarina aestuarii</name>
    <dbReference type="NCBI Taxonomy" id="624146"/>
    <lineage>
        <taxon>Bacteria</taxon>
        <taxon>Pseudomonadati</taxon>
        <taxon>Pseudomonadota</taxon>
        <taxon>Gammaproteobacteria</taxon>
        <taxon>Alteromonadales</taxon>
        <taxon>Idiomarinaceae</taxon>
        <taxon>Pseudidiomarina</taxon>
    </lineage>
</organism>
<dbReference type="EMBL" id="PIPR01000001">
    <property type="protein sequence ID" value="RUO42170.1"/>
    <property type="molecule type" value="Genomic_DNA"/>
</dbReference>
<keyword evidence="7" id="KW-0732">Signal</keyword>
<gene>
    <name evidence="8" type="ORF">CWE22_08495</name>
</gene>